<dbReference type="InterPro" id="IPR001545">
    <property type="entry name" value="Gonadotropin_bsu"/>
</dbReference>
<evidence type="ECO:0000256" key="8">
    <source>
        <dbReference type="SAM" id="SignalP"/>
    </source>
</evidence>
<dbReference type="Proteomes" id="UP000261600">
    <property type="component" value="Unplaced"/>
</dbReference>
<dbReference type="Gene3D" id="2.10.90.10">
    <property type="entry name" value="Cystine-knot cytokines"/>
    <property type="match status" value="1"/>
</dbReference>
<evidence type="ECO:0000256" key="5">
    <source>
        <dbReference type="ARBA" id="ARBA00022525"/>
    </source>
</evidence>
<name>A0A3Q3JYF6_MONAL</name>
<dbReference type="SUPFAM" id="SSF57501">
    <property type="entry name" value="Cystine-knot cytokines"/>
    <property type="match status" value="1"/>
</dbReference>
<protein>
    <recommendedName>
        <fullName evidence="9">Glycoprotein hormone subunit beta domain-containing protein</fullName>
    </recommendedName>
</protein>
<dbReference type="InterPro" id="IPR006208">
    <property type="entry name" value="Glyco_hormone_CN"/>
</dbReference>
<accession>A0A3Q3JYF6</accession>
<keyword evidence="11" id="KW-1185">Reference proteome</keyword>
<dbReference type="InterPro" id="IPR029034">
    <property type="entry name" value="Cystine-knot_cytokine"/>
</dbReference>
<comment type="subunit">
    <text evidence="4">Heterodimer of an alpha and a beta chain.</text>
</comment>
<evidence type="ECO:0000256" key="1">
    <source>
        <dbReference type="ARBA" id="ARBA00003920"/>
    </source>
</evidence>
<dbReference type="Ensembl" id="ENSMALT00000020811.1">
    <property type="protein sequence ID" value="ENSMALP00000020412.1"/>
    <property type="gene ID" value="ENSMALG00000014242.1"/>
</dbReference>
<feature type="signal peptide" evidence="8">
    <location>
        <begin position="1"/>
        <end position="18"/>
    </location>
</feature>
<evidence type="ECO:0000313" key="11">
    <source>
        <dbReference type="Proteomes" id="UP000261600"/>
    </source>
</evidence>
<comment type="subcellular location">
    <subcellularLocation>
        <location evidence="2">Secreted</location>
    </subcellularLocation>
</comment>
<dbReference type="SMART" id="SM00068">
    <property type="entry name" value="GHB"/>
    <property type="match status" value="1"/>
</dbReference>
<dbReference type="GO" id="GO:0007186">
    <property type="term" value="P:G protein-coupled receptor signaling pathway"/>
    <property type="evidence" value="ECO:0007669"/>
    <property type="project" value="TreeGrafter"/>
</dbReference>
<dbReference type="PANTHER" id="PTHR11515">
    <property type="entry name" value="GLYCOPROTEIN HORMONE BETA CHAIN"/>
    <property type="match status" value="1"/>
</dbReference>
<dbReference type="STRING" id="43700.ENSMALP00000020412"/>
<dbReference type="RefSeq" id="XP_020464474.1">
    <property type="nucleotide sequence ID" value="XM_020608818.1"/>
</dbReference>
<dbReference type="OrthoDB" id="8903627at2759"/>
<comment type="function">
    <text evidence="1">Involved in gametogenesis and steroidogenesis.</text>
</comment>
<keyword evidence="7" id="KW-1015">Disulfide bond</keyword>
<keyword evidence="8" id="KW-0732">Signal</keyword>
<dbReference type="CDD" id="cd00069">
    <property type="entry name" value="GHB_like"/>
    <property type="match status" value="1"/>
</dbReference>
<reference evidence="10" key="2">
    <citation type="submission" date="2025-09" db="UniProtKB">
        <authorList>
            <consortium name="Ensembl"/>
        </authorList>
    </citation>
    <scope>IDENTIFICATION</scope>
</reference>
<dbReference type="Pfam" id="PF00007">
    <property type="entry name" value="Cys_knot"/>
    <property type="match status" value="1"/>
</dbReference>
<feature type="chain" id="PRO_5018634215" description="Glycoprotein hormone subunit beta domain-containing protein" evidence="8">
    <location>
        <begin position="19"/>
        <end position="111"/>
    </location>
</feature>
<evidence type="ECO:0000256" key="7">
    <source>
        <dbReference type="ARBA" id="ARBA00023157"/>
    </source>
</evidence>
<sequence>MQLVVMAVVLALAGAGQGCSFSCHPTNISIPVESCGSIEYVSTTICEGKCYNEDPIFIFHDDWAEQKICNGDWSYEVKHINGCPVPVTYPVATNCECTACNAANTYCEPLP</sequence>
<feature type="domain" description="Glycoprotein hormone subunit beta" evidence="9">
    <location>
        <begin position="22"/>
        <end position="108"/>
    </location>
</feature>
<evidence type="ECO:0000256" key="2">
    <source>
        <dbReference type="ARBA" id="ARBA00004613"/>
    </source>
</evidence>
<dbReference type="PANTHER" id="PTHR11515:SF11">
    <property type="entry name" value="LUTROPIN SUBUNIT BETA"/>
    <property type="match status" value="1"/>
</dbReference>
<evidence type="ECO:0000259" key="9">
    <source>
        <dbReference type="Pfam" id="PF00007"/>
    </source>
</evidence>
<evidence type="ECO:0000256" key="6">
    <source>
        <dbReference type="ARBA" id="ARBA00022702"/>
    </source>
</evidence>
<organism evidence="10 11">
    <name type="scientific">Monopterus albus</name>
    <name type="common">Swamp eel</name>
    <dbReference type="NCBI Taxonomy" id="43700"/>
    <lineage>
        <taxon>Eukaryota</taxon>
        <taxon>Metazoa</taxon>
        <taxon>Chordata</taxon>
        <taxon>Craniata</taxon>
        <taxon>Vertebrata</taxon>
        <taxon>Euteleostomi</taxon>
        <taxon>Actinopterygii</taxon>
        <taxon>Neopterygii</taxon>
        <taxon>Teleostei</taxon>
        <taxon>Neoteleostei</taxon>
        <taxon>Acanthomorphata</taxon>
        <taxon>Anabantaria</taxon>
        <taxon>Synbranchiformes</taxon>
        <taxon>Synbranchidae</taxon>
        <taxon>Monopterus</taxon>
    </lineage>
</organism>
<dbReference type="GO" id="GO:0030728">
    <property type="term" value="P:ovulation"/>
    <property type="evidence" value="ECO:0007669"/>
    <property type="project" value="TreeGrafter"/>
</dbReference>
<dbReference type="AlphaFoldDB" id="A0A3Q3JYF6"/>
<dbReference type="KEGG" id="malb:109965078"/>
<reference evidence="10" key="1">
    <citation type="submission" date="2025-08" db="UniProtKB">
        <authorList>
            <consortium name="Ensembl"/>
        </authorList>
    </citation>
    <scope>IDENTIFICATION</scope>
</reference>
<dbReference type="GO" id="GO:0005179">
    <property type="term" value="F:hormone activity"/>
    <property type="evidence" value="ECO:0007669"/>
    <property type="project" value="UniProtKB-KW"/>
</dbReference>
<dbReference type="GeneID" id="109965078"/>
<evidence type="ECO:0000313" key="10">
    <source>
        <dbReference type="Ensembl" id="ENSMALP00000020412.1"/>
    </source>
</evidence>
<evidence type="ECO:0000256" key="3">
    <source>
        <dbReference type="ARBA" id="ARBA00006552"/>
    </source>
</evidence>
<dbReference type="GO" id="GO:0005615">
    <property type="term" value="C:extracellular space"/>
    <property type="evidence" value="ECO:0007669"/>
    <property type="project" value="TreeGrafter"/>
</dbReference>
<keyword evidence="6" id="KW-0372">Hormone</keyword>
<evidence type="ECO:0000256" key="4">
    <source>
        <dbReference type="ARBA" id="ARBA00011870"/>
    </source>
</evidence>
<dbReference type="GO" id="GO:0005737">
    <property type="term" value="C:cytoplasm"/>
    <property type="evidence" value="ECO:0007669"/>
    <property type="project" value="TreeGrafter"/>
</dbReference>
<proteinExistence type="inferred from homology"/>
<comment type="similarity">
    <text evidence="3">Belongs to the glycoprotein hormones subunit beta family.</text>
</comment>
<keyword evidence="5" id="KW-0964">Secreted</keyword>